<gene>
    <name evidence="1" type="ORF">AVEN_93508_1</name>
</gene>
<dbReference type="AlphaFoldDB" id="A0A4Y2AQE6"/>
<accession>A0A4Y2AQE6</accession>
<organism evidence="1 2">
    <name type="scientific">Araneus ventricosus</name>
    <name type="common">Orbweaver spider</name>
    <name type="synonym">Epeira ventricosa</name>
    <dbReference type="NCBI Taxonomy" id="182803"/>
    <lineage>
        <taxon>Eukaryota</taxon>
        <taxon>Metazoa</taxon>
        <taxon>Ecdysozoa</taxon>
        <taxon>Arthropoda</taxon>
        <taxon>Chelicerata</taxon>
        <taxon>Arachnida</taxon>
        <taxon>Araneae</taxon>
        <taxon>Araneomorphae</taxon>
        <taxon>Entelegynae</taxon>
        <taxon>Araneoidea</taxon>
        <taxon>Araneidae</taxon>
        <taxon>Araneus</taxon>
    </lineage>
</organism>
<protein>
    <submittedName>
        <fullName evidence="1">Uncharacterized protein</fullName>
    </submittedName>
</protein>
<dbReference type="EMBL" id="BGPR01000026">
    <property type="protein sequence ID" value="GBL81737.1"/>
    <property type="molecule type" value="Genomic_DNA"/>
</dbReference>
<keyword evidence="2" id="KW-1185">Reference proteome</keyword>
<evidence type="ECO:0000313" key="1">
    <source>
        <dbReference type="EMBL" id="GBL81737.1"/>
    </source>
</evidence>
<dbReference type="Proteomes" id="UP000499080">
    <property type="component" value="Unassembled WGS sequence"/>
</dbReference>
<evidence type="ECO:0000313" key="2">
    <source>
        <dbReference type="Proteomes" id="UP000499080"/>
    </source>
</evidence>
<comment type="caution">
    <text evidence="1">The sequence shown here is derived from an EMBL/GenBank/DDBJ whole genome shotgun (WGS) entry which is preliminary data.</text>
</comment>
<sequence>MGIRGFVQENGLASSVLQGGSSDEQSKELIPTYGSSTVVRTSADLVQFSTFFSTRQQSPDGRVSSWELKTGGFDVPFHQKSALFLPWWTLNS</sequence>
<name>A0A4Y2AQE6_ARAVE</name>
<proteinExistence type="predicted"/>
<reference evidence="1 2" key="1">
    <citation type="journal article" date="2019" name="Sci. Rep.">
        <title>Orb-weaving spider Araneus ventricosus genome elucidates the spidroin gene catalogue.</title>
        <authorList>
            <person name="Kono N."/>
            <person name="Nakamura H."/>
            <person name="Ohtoshi R."/>
            <person name="Moran D.A.P."/>
            <person name="Shinohara A."/>
            <person name="Yoshida Y."/>
            <person name="Fujiwara M."/>
            <person name="Mori M."/>
            <person name="Tomita M."/>
            <person name="Arakawa K."/>
        </authorList>
    </citation>
    <scope>NUCLEOTIDE SEQUENCE [LARGE SCALE GENOMIC DNA]</scope>
</reference>